<evidence type="ECO:0000256" key="3">
    <source>
        <dbReference type="ARBA" id="ARBA00023295"/>
    </source>
</evidence>
<dbReference type="PANTHER" id="PTHR30480">
    <property type="entry name" value="BETA-HEXOSAMINIDASE-RELATED"/>
    <property type="match status" value="1"/>
</dbReference>
<dbReference type="InterPro" id="IPR036962">
    <property type="entry name" value="Glyco_hydro_3_N_sf"/>
</dbReference>
<dbReference type="GO" id="GO:0005975">
    <property type="term" value="P:carbohydrate metabolic process"/>
    <property type="evidence" value="ECO:0007669"/>
    <property type="project" value="InterPro"/>
</dbReference>
<gene>
    <name evidence="5" type="ORF">MNBD_NITROSPIRAE01-1330</name>
</gene>
<dbReference type="EMBL" id="UOGF01000052">
    <property type="protein sequence ID" value="VAX29537.1"/>
    <property type="molecule type" value="Genomic_DNA"/>
</dbReference>
<evidence type="ECO:0000259" key="4">
    <source>
        <dbReference type="Pfam" id="PF00933"/>
    </source>
</evidence>
<evidence type="ECO:0000313" key="5">
    <source>
        <dbReference type="EMBL" id="VAX29537.1"/>
    </source>
</evidence>
<name>A0A3B1DLI5_9ZZZZ</name>
<comment type="similarity">
    <text evidence="1">Belongs to the glycosyl hydrolase 3 family.</text>
</comment>
<dbReference type="Pfam" id="PF00933">
    <property type="entry name" value="Glyco_hydro_3"/>
    <property type="match status" value="1"/>
</dbReference>
<dbReference type="InterPro" id="IPR001764">
    <property type="entry name" value="Glyco_hydro_3_N"/>
</dbReference>
<dbReference type="Gene3D" id="3.20.20.300">
    <property type="entry name" value="Glycoside hydrolase, family 3, N-terminal domain"/>
    <property type="match status" value="1"/>
</dbReference>
<dbReference type="InterPro" id="IPR050226">
    <property type="entry name" value="NagZ_Beta-hexosaminidase"/>
</dbReference>
<dbReference type="SUPFAM" id="SSF51445">
    <property type="entry name" value="(Trans)glycosidases"/>
    <property type="match status" value="1"/>
</dbReference>
<dbReference type="AlphaFoldDB" id="A0A3B1DLI5"/>
<dbReference type="GO" id="GO:0004563">
    <property type="term" value="F:beta-N-acetylhexosaminidase activity"/>
    <property type="evidence" value="ECO:0007669"/>
    <property type="project" value="UniProtKB-EC"/>
</dbReference>
<feature type="domain" description="Glycoside hydrolase family 3 N-terminal" evidence="4">
    <location>
        <begin position="5"/>
        <end position="320"/>
    </location>
</feature>
<keyword evidence="3 5" id="KW-0326">Glycosidase</keyword>
<dbReference type="InterPro" id="IPR017853">
    <property type="entry name" value="GH"/>
</dbReference>
<evidence type="ECO:0000256" key="1">
    <source>
        <dbReference type="ARBA" id="ARBA00005336"/>
    </source>
</evidence>
<sequence length="360" mass="39443">MKRMHKIGQLLMAGFEGTSPSKGIKKLISEYHIGGVILFSRNIESPKQLAKLTDELQALSPDAPLLIAIDQEGGRVSRLPLPFTQFPRARTVGRCDDVSLTYQNAEAICQELLAVGINMNFSPVLDINTNPKNPIIGDRAFGGNPTIVSKHSMATIAAMLDQYLIPCGKHFPGHGDTDTDSHKTLPVVDLATSRLTDRELRPFVHAIENRLTCVMTAHICCRAFDKELPASLSENIVTTLLRKTLKFQGVVVTDDLEMKGIRDHFSVAEAAVKAVSVGSDLLLVCHTLEEQVATLEALNTAVDKGSLTEARLDQSLGRLLFLKEHFILNRPKLNKAALQKMIGSDAHKRLVDSINIRGQG</sequence>
<accession>A0A3B1DLI5</accession>
<protein>
    <submittedName>
        <fullName evidence="5">Beta-N-acetylglucosaminidase</fullName>
        <ecNumber evidence="5">3.2.1.52</ecNumber>
    </submittedName>
</protein>
<dbReference type="EC" id="3.2.1.52" evidence="5"/>
<dbReference type="NCBIfam" id="NF003740">
    <property type="entry name" value="PRK05337.1"/>
    <property type="match status" value="1"/>
</dbReference>
<dbReference type="GO" id="GO:0009254">
    <property type="term" value="P:peptidoglycan turnover"/>
    <property type="evidence" value="ECO:0007669"/>
    <property type="project" value="TreeGrafter"/>
</dbReference>
<proteinExistence type="inferred from homology"/>
<reference evidence="5" key="1">
    <citation type="submission" date="2018-06" db="EMBL/GenBank/DDBJ databases">
        <authorList>
            <person name="Zhirakovskaya E."/>
        </authorList>
    </citation>
    <scope>NUCLEOTIDE SEQUENCE</scope>
</reference>
<organism evidence="5">
    <name type="scientific">hydrothermal vent metagenome</name>
    <dbReference type="NCBI Taxonomy" id="652676"/>
    <lineage>
        <taxon>unclassified sequences</taxon>
        <taxon>metagenomes</taxon>
        <taxon>ecological metagenomes</taxon>
    </lineage>
</organism>
<keyword evidence="2 5" id="KW-0378">Hydrolase</keyword>
<evidence type="ECO:0000256" key="2">
    <source>
        <dbReference type="ARBA" id="ARBA00022801"/>
    </source>
</evidence>
<dbReference type="PANTHER" id="PTHR30480:SF16">
    <property type="entry name" value="GLYCOSIDE HYDROLASE FAMILY 3 DOMAIN PROTEIN"/>
    <property type="match status" value="1"/>
</dbReference>